<dbReference type="Pfam" id="PF20400">
    <property type="entry name" value="BAR_4"/>
    <property type="match status" value="1"/>
</dbReference>
<evidence type="ECO:0000313" key="6">
    <source>
        <dbReference type="Proteomes" id="UP001140217"/>
    </source>
</evidence>
<feature type="region of interest" description="Disordered" evidence="2">
    <location>
        <begin position="449"/>
        <end position="530"/>
    </location>
</feature>
<feature type="domain" description="SLM1/RGC1-like PH" evidence="3">
    <location>
        <begin position="331"/>
        <end position="398"/>
    </location>
</feature>
<feature type="region of interest" description="Disordered" evidence="2">
    <location>
        <begin position="759"/>
        <end position="788"/>
    </location>
</feature>
<feature type="region of interest" description="Disordered" evidence="2">
    <location>
        <begin position="1"/>
        <end position="46"/>
    </location>
</feature>
<keyword evidence="6" id="KW-1185">Reference proteome</keyword>
<dbReference type="OrthoDB" id="5598057at2759"/>
<name>A0A9W8LM32_9FUNG</name>
<organism evidence="5 6">
    <name type="scientific">Coemansia javaensis</name>
    <dbReference type="NCBI Taxonomy" id="2761396"/>
    <lineage>
        <taxon>Eukaryota</taxon>
        <taxon>Fungi</taxon>
        <taxon>Fungi incertae sedis</taxon>
        <taxon>Zoopagomycota</taxon>
        <taxon>Kickxellomycotina</taxon>
        <taxon>Kickxellomycetes</taxon>
        <taxon>Kickxellales</taxon>
        <taxon>Kickxellaceae</taxon>
        <taxon>Coemansia</taxon>
    </lineage>
</organism>
<dbReference type="EMBL" id="JANBUL010000026">
    <property type="protein sequence ID" value="KAJ2784486.1"/>
    <property type="molecule type" value="Genomic_DNA"/>
</dbReference>
<feature type="compositionally biased region" description="Polar residues" evidence="2">
    <location>
        <begin position="1"/>
        <end position="22"/>
    </location>
</feature>
<accession>A0A9W8LM32</accession>
<feature type="compositionally biased region" description="Low complexity" evidence="2">
    <location>
        <begin position="598"/>
        <end position="634"/>
    </location>
</feature>
<evidence type="ECO:0000256" key="1">
    <source>
        <dbReference type="ARBA" id="ARBA00022553"/>
    </source>
</evidence>
<feature type="compositionally biased region" description="Polar residues" evidence="2">
    <location>
        <begin position="642"/>
        <end position="654"/>
    </location>
</feature>
<evidence type="ECO:0000313" key="5">
    <source>
        <dbReference type="EMBL" id="KAJ2784486.1"/>
    </source>
</evidence>
<feature type="domain" description="SLM1/RGC1-like BAR-like" evidence="4">
    <location>
        <begin position="202"/>
        <end position="306"/>
    </location>
</feature>
<evidence type="ECO:0008006" key="7">
    <source>
        <dbReference type="Google" id="ProtNLM"/>
    </source>
</evidence>
<evidence type="ECO:0000256" key="2">
    <source>
        <dbReference type="SAM" id="MobiDB-lite"/>
    </source>
</evidence>
<gene>
    <name evidence="5" type="ORF">H4R18_001108</name>
</gene>
<feature type="compositionally biased region" description="Low complexity" evidence="2">
    <location>
        <begin position="453"/>
        <end position="470"/>
    </location>
</feature>
<keyword evidence="1" id="KW-0597">Phosphoprotein</keyword>
<dbReference type="InterPro" id="IPR046868">
    <property type="entry name" value="BAR_4"/>
</dbReference>
<dbReference type="PANTHER" id="PTHR31941">
    <property type="entry name" value="CYTOSKELETAL SIGNALING PROTEIN SLM1"/>
    <property type="match status" value="1"/>
</dbReference>
<feature type="region of interest" description="Disordered" evidence="2">
    <location>
        <begin position="559"/>
        <end position="691"/>
    </location>
</feature>
<dbReference type="Proteomes" id="UP001140217">
    <property type="component" value="Unassembled WGS sequence"/>
</dbReference>
<evidence type="ECO:0000259" key="3">
    <source>
        <dbReference type="Pfam" id="PF20399"/>
    </source>
</evidence>
<proteinExistence type="predicted"/>
<protein>
    <recommendedName>
        <fullName evidence="7">PH domain-containing protein</fullName>
    </recommendedName>
</protein>
<feature type="compositionally biased region" description="Basic residues" evidence="2">
    <location>
        <begin position="471"/>
        <end position="485"/>
    </location>
</feature>
<reference evidence="5" key="1">
    <citation type="submission" date="2022-07" db="EMBL/GenBank/DDBJ databases">
        <title>Phylogenomic reconstructions and comparative analyses of Kickxellomycotina fungi.</title>
        <authorList>
            <person name="Reynolds N.K."/>
            <person name="Stajich J.E."/>
            <person name="Barry K."/>
            <person name="Grigoriev I.V."/>
            <person name="Crous P."/>
            <person name="Smith M.E."/>
        </authorList>
    </citation>
    <scope>NUCLEOTIDE SEQUENCE</scope>
    <source>
        <strain evidence="5">NBRC 105414</strain>
    </source>
</reference>
<dbReference type="PANTHER" id="PTHR31941:SF1">
    <property type="entry name" value="CYTOSKELETAL SIGNALING PROTEIN SLM1"/>
    <property type="match status" value="1"/>
</dbReference>
<sequence>MYSQSSASCAPTAWPSRSSAVSRSLKRRSLQPHQPVSKGDIRRVPADEPGHAARRAFAPAQSTGSGDDDDVCYQRLGAWVHAVENYQEFFRSMAAAELDLATVYARIGDILKVPLREDALLLPADGDGAQGVARRLKGFQQLMVENHCAISRAAKHGALDALGALHAEAVELRDSYAAAMRPLHAQLAQCKDSVARRTLLLQAAIGAACEASERAREVAKDPFIINLEVEALLRRHAEAENRLFAESTAQQARIRAFEPRLVARLAEAVSQYMGVVSDRHKRLRLAAKRDVRALARVDGAAEWAHFGWAFADALAEPQGTTGLAKAQDFEYPGKDSEWVRVLRQGVVALKEHGPMFRSTWQSKYGVLTTRGYFHVFRSQGDVVRGAPETSVFLPRARVALGRDGTLQITSGGRFSRCRVVIQDGSASLDNWHLLMQDICCRAPVLSPPPPPAGLATPPDSSADEASSPVRRTPRTREARRRHQHRQTLLALSPDPAPERSVAETPTRIGRPFSADASMLGQTPTQFAPPSQCTAFTPTQDIYMRPLAATPVQDAYAGRLSVPPAQDPYAGRLSAPPAQDPYARSPSVPPPHGALEAYSPDFSDVPGGSSDSSGLQAAAAAGRGPSSSGASGRADSLFERSISPDSESAPISSLPQLHCPPQQPRCFHEPFPSSPSPAGPRAPRQFSSSTGVMPAARGYSPDIWRADLLAVPDPAMRISSGLRQRPRSMICGDADAALDPHNPYLGEFLARRQARCPRAASHSEVVGGGGSSTGQRPDPQHGRFVPGLL</sequence>
<feature type="compositionally biased region" description="Polar residues" evidence="2">
    <location>
        <begin position="519"/>
        <end position="530"/>
    </location>
</feature>
<evidence type="ECO:0000259" key="4">
    <source>
        <dbReference type="Pfam" id="PF20400"/>
    </source>
</evidence>
<dbReference type="AlphaFoldDB" id="A0A9W8LM32"/>
<dbReference type="Pfam" id="PF20399">
    <property type="entry name" value="PH_20"/>
    <property type="match status" value="1"/>
</dbReference>
<comment type="caution">
    <text evidence="5">The sequence shown here is derived from an EMBL/GenBank/DDBJ whole genome shotgun (WGS) entry which is preliminary data.</text>
</comment>
<dbReference type="InterPro" id="IPR046869">
    <property type="entry name" value="SLM1/RGC1-like_PH"/>
</dbReference>